<dbReference type="Pfam" id="PF00370">
    <property type="entry name" value="FGGY_N"/>
    <property type="match status" value="1"/>
</dbReference>
<keyword evidence="2 8" id="KW-0859">Xylose metabolism</keyword>
<dbReference type="SUPFAM" id="SSF53067">
    <property type="entry name" value="Actin-like ATPase domain"/>
    <property type="match status" value="2"/>
</dbReference>
<keyword evidence="4 8" id="KW-0547">Nucleotide-binding</keyword>
<feature type="site" description="Important for activity" evidence="8">
    <location>
        <position position="8"/>
    </location>
</feature>
<dbReference type="InterPro" id="IPR050406">
    <property type="entry name" value="FGGY_Carb_Kinase"/>
</dbReference>
<keyword evidence="5 8" id="KW-0418">Kinase</keyword>
<keyword evidence="7 8" id="KW-0119">Carbohydrate metabolism</keyword>
<evidence type="ECO:0000256" key="8">
    <source>
        <dbReference type="HAMAP-Rule" id="MF_02220"/>
    </source>
</evidence>
<dbReference type="InterPro" id="IPR018483">
    <property type="entry name" value="Carb_kinase_FGGY_CS"/>
</dbReference>
<dbReference type="PIRSF" id="PIRSF000538">
    <property type="entry name" value="GlpK"/>
    <property type="match status" value="1"/>
</dbReference>
<dbReference type="GO" id="GO:0004856">
    <property type="term" value="F:D-xylulokinase activity"/>
    <property type="evidence" value="ECO:0007669"/>
    <property type="project" value="UniProtKB-UniRule"/>
</dbReference>
<organism evidence="13 14">
    <name type="scientific">Massiliimalia timonensis</name>
    <dbReference type="NCBI Taxonomy" id="1987501"/>
    <lineage>
        <taxon>Bacteria</taxon>
        <taxon>Bacillati</taxon>
        <taxon>Bacillota</taxon>
        <taxon>Clostridia</taxon>
        <taxon>Eubacteriales</taxon>
        <taxon>Oscillospiraceae</taxon>
        <taxon>Massiliimalia</taxon>
    </lineage>
</organism>
<evidence type="ECO:0000256" key="10">
    <source>
        <dbReference type="RuleBase" id="RU364073"/>
    </source>
</evidence>
<evidence type="ECO:0000256" key="5">
    <source>
        <dbReference type="ARBA" id="ARBA00022777"/>
    </source>
</evidence>
<proteinExistence type="inferred from homology"/>
<dbReference type="CDD" id="cd07808">
    <property type="entry name" value="ASKHA_NBD_FGGY_EcXK-like"/>
    <property type="match status" value="1"/>
</dbReference>
<dbReference type="InterPro" id="IPR006000">
    <property type="entry name" value="Xylulokinase"/>
</dbReference>
<dbReference type="EMBL" id="JACRTL010000002">
    <property type="protein sequence ID" value="MBC8610549.1"/>
    <property type="molecule type" value="Genomic_DNA"/>
</dbReference>
<evidence type="ECO:0000313" key="13">
    <source>
        <dbReference type="EMBL" id="MBC8610549.1"/>
    </source>
</evidence>
<dbReference type="EC" id="2.7.1.17" evidence="8 10"/>
<evidence type="ECO:0000256" key="9">
    <source>
        <dbReference type="RuleBase" id="RU003733"/>
    </source>
</evidence>
<dbReference type="PANTHER" id="PTHR43095">
    <property type="entry name" value="SUGAR KINASE"/>
    <property type="match status" value="1"/>
</dbReference>
<feature type="domain" description="Carbohydrate kinase FGGY N-terminal" evidence="11">
    <location>
        <begin position="3"/>
        <end position="246"/>
    </location>
</feature>
<keyword evidence="6 8" id="KW-0067">ATP-binding</keyword>
<evidence type="ECO:0000256" key="2">
    <source>
        <dbReference type="ARBA" id="ARBA00022629"/>
    </source>
</evidence>
<dbReference type="Gene3D" id="3.30.420.40">
    <property type="match status" value="2"/>
</dbReference>
<dbReference type="PANTHER" id="PTHR43095:SF5">
    <property type="entry name" value="XYLULOSE KINASE"/>
    <property type="match status" value="1"/>
</dbReference>
<dbReference type="Pfam" id="PF02782">
    <property type="entry name" value="FGGY_C"/>
    <property type="match status" value="1"/>
</dbReference>
<comment type="catalytic activity">
    <reaction evidence="8 10">
        <text>D-xylulose + ATP = D-xylulose 5-phosphate + ADP + H(+)</text>
        <dbReference type="Rhea" id="RHEA:10964"/>
        <dbReference type="ChEBI" id="CHEBI:15378"/>
        <dbReference type="ChEBI" id="CHEBI:17140"/>
        <dbReference type="ChEBI" id="CHEBI:30616"/>
        <dbReference type="ChEBI" id="CHEBI:57737"/>
        <dbReference type="ChEBI" id="CHEBI:456216"/>
        <dbReference type="EC" id="2.7.1.17"/>
    </reaction>
</comment>
<protein>
    <recommendedName>
        <fullName evidence="8 10">Xylulose kinase</fullName>
        <shortName evidence="8 10">Xylulokinase</shortName>
        <ecNumber evidence="8 10">2.7.1.17</ecNumber>
    </recommendedName>
</protein>
<dbReference type="PROSITE" id="PS00445">
    <property type="entry name" value="FGGY_KINASES_2"/>
    <property type="match status" value="1"/>
</dbReference>
<dbReference type="InterPro" id="IPR018485">
    <property type="entry name" value="FGGY_C"/>
</dbReference>
<evidence type="ECO:0000313" key="14">
    <source>
        <dbReference type="Proteomes" id="UP000632659"/>
    </source>
</evidence>
<comment type="caution">
    <text evidence="13">The sequence shown here is derived from an EMBL/GenBank/DDBJ whole genome shotgun (WGS) entry which is preliminary data.</text>
</comment>
<dbReference type="Proteomes" id="UP000632659">
    <property type="component" value="Unassembled WGS sequence"/>
</dbReference>
<name>A0A8J6P0R6_9FIRM</name>
<dbReference type="NCBIfam" id="TIGR01312">
    <property type="entry name" value="XylB"/>
    <property type="match status" value="1"/>
</dbReference>
<gene>
    <name evidence="8 10 13" type="primary">xylB</name>
    <name evidence="13" type="ORF">H8702_05360</name>
</gene>
<keyword evidence="3 8" id="KW-0808">Transferase</keyword>
<evidence type="ECO:0000259" key="11">
    <source>
        <dbReference type="Pfam" id="PF00370"/>
    </source>
</evidence>
<comment type="similarity">
    <text evidence="1 8 9">Belongs to the FGGY kinase family.</text>
</comment>
<feature type="domain" description="Carbohydrate kinase FGGY C-terminal" evidence="12">
    <location>
        <begin position="258"/>
        <end position="440"/>
    </location>
</feature>
<evidence type="ECO:0000259" key="12">
    <source>
        <dbReference type="Pfam" id="PF02782"/>
    </source>
</evidence>
<dbReference type="InterPro" id="IPR043129">
    <property type="entry name" value="ATPase_NBD"/>
</dbReference>
<feature type="binding site" evidence="8">
    <location>
        <begin position="81"/>
        <end position="82"/>
    </location>
    <ligand>
        <name>substrate</name>
    </ligand>
</feature>
<dbReference type="GO" id="GO:0042732">
    <property type="term" value="P:D-xylose metabolic process"/>
    <property type="evidence" value="ECO:0007669"/>
    <property type="project" value="UniProtKB-KW"/>
</dbReference>
<dbReference type="HAMAP" id="MF_02220">
    <property type="entry name" value="XylB"/>
    <property type="match status" value="1"/>
</dbReference>
<comment type="function">
    <text evidence="8">Catalyzes the phosphorylation of D-xylulose to D-xylulose 5-phosphate.</text>
</comment>
<dbReference type="RefSeq" id="WP_187536352.1">
    <property type="nucleotide sequence ID" value="NZ_JACRTL010000002.1"/>
</dbReference>
<evidence type="ECO:0000256" key="6">
    <source>
        <dbReference type="ARBA" id="ARBA00022840"/>
    </source>
</evidence>
<dbReference type="AlphaFoldDB" id="A0A8J6P0R6"/>
<feature type="active site" description="Proton acceptor" evidence="8">
    <location>
        <position position="239"/>
    </location>
</feature>
<evidence type="ECO:0000256" key="1">
    <source>
        <dbReference type="ARBA" id="ARBA00009156"/>
    </source>
</evidence>
<sequence length="491" mass="53089">MPYFAGIDLGTSSVKCFIADQTGQKISAHHVDYDVAVPQQGYAEQDPLTWWSATRSAISGALKKGNLSGEKIKAVGLSGQMHGTVLLGRKGNVLRPAILHCDGRAQVEAGQLSEWLGDSLFQSLYNPLFSGSQPPSVFWVKKHEPQLFEKITCILLPKDYIRYCLTGEIGTEITDASASLFYDIRHGEWSRQLLQLLGLSQHQFPQVSLPYDQAGVISQTAAAQTGLAAGTPVVFGAGDQAAQLLGNGVLKPGTATSNIGTSGQICTPSFGPVWNPKGNTNTFAHADKGMFYIMGAMLSAGLSLKWFTGQVLRDTNYRELDEQAAKLPVSAKGPVFLPYLCGERTPHLDASAKGVFFGLGLEHSYLHMYRAVMEGVVFALKDSMEILEALHLPIHTVVASGGGANSKLWLQIQADILGHEIRTTSSSEQAALGAVILAATGSGFYADLSQACEQMVHPGTAYALPDPERVCIYQELYQTYRALYPKLKELY</sequence>
<evidence type="ECO:0000256" key="4">
    <source>
        <dbReference type="ARBA" id="ARBA00022741"/>
    </source>
</evidence>
<reference evidence="13" key="1">
    <citation type="submission" date="2020-08" db="EMBL/GenBank/DDBJ databases">
        <title>Genome public.</title>
        <authorList>
            <person name="Liu C."/>
            <person name="Sun Q."/>
        </authorList>
    </citation>
    <scope>NUCLEOTIDE SEQUENCE</scope>
    <source>
        <strain evidence="13">NSJ-15</strain>
    </source>
</reference>
<dbReference type="InterPro" id="IPR018484">
    <property type="entry name" value="FGGY_N"/>
</dbReference>
<dbReference type="GO" id="GO:0005998">
    <property type="term" value="P:xylulose catabolic process"/>
    <property type="evidence" value="ECO:0007669"/>
    <property type="project" value="UniProtKB-UniRule"/>
</dbReference>
<evidence type="ECO:0000256" key="3">
    <source>
        <dbReference type="ARBA" id="ARBA00022679"/>
    </source>
</evidence>
<dbReference type="GO" id="GO:0005524">
    <property type="term" value="F:ATP binding"/>
    <property type="evidence" value="ECO:0007669"/>
    <property type="project" value="UniProtKB-UniRule"/>
</dbReference>
<dbReference type="InterPro" id="IPR000577">
    <property type="entry name" value="Carb_kinase_FGGY"/>
</dbReference>
<accession>A0A8J6P0R6</accession>
<keyword evidence="14" id="KW-1185">Reference proteome</keyword>
<evidence type="ECO:0000256" key="7">
    <source>
        <dbReference type="ARBA" id="ARBA00023277"/>
    </source>
</evidence>